<evidence type="ECO:0000313" key="2">
    <source>
        <dbReference type="Proteomes" id="UP000233837"/>
    </source>
</evidence>
<reference evidence="1 2" key="2">
    <citation type="journal article" date="2017" name="Nature">
        <title>The Apostasia genome and the evolution of orchids.</title>
        <authorList>
            <person name="Zhang G.Q."/>
            <person name="Liu K.W."/>
            <person name="Li Z."/>
            <person name="Lohaus R."/>
            <person name="Hsiao Y.Y."/>
            <person name="Niu S.C."/>
            <person name="Wang J.Y."/>
            <person name="Lin Y.C."/>
            <person name="Xu Q."/>
            <person name="Chen L.J."/>
            <person name="Yoshida K."/>
            <person name="Fujiwara S."/>
            <person name="Wang Z.W."/>
            <person name="Zhang Y.Q."/>
            <person name="Mitsuda N."/>
            <person name="Wang M."/>
            <person name="Liu G.H."/>
            <person name="Pecoraro L."/>
            <person name="Huang H.X."/>
            <person name="Xiao X.J."/>
            <person name="Lin M."/>
            <person name="Wu X.Y."/>
            <person name="Wu W.L."/>
            <person name="Chen Y.Y."/>
            <person name="Chang S.B."/>
            <person name="Sakamoto S."/>
            <person name="Ohme-Takagi M."/>
            <person name="Yagi M."/>
            <person name="Zeng S.J."/>
            <person name="Shen C.Y."/>
            <person name="Yeh C.M."/>
            <person name="Luo Y.B."/>
            <person name="Tsai W.C."/>
            <person name="Van de Peer Y."/>
            <person name="Liu Z.J."/>
        </authorList>
    </citation>
    <scope>NUCLEOTIDE SEQUENCE [LARGE SCALE GENOMIC DNA]</scope>
    <source>
        <tissue evidence="1">The whole plant</tissue>
    </source>
</reference>
<dbReference type="Proteomes" id="UP000233837">
    <property type="component" value="Unassembled WGS sequence"/>
</dbReference>
<sequence>MDADPGNVGIIRGLKIDVGQNCSKQWHMESPSALSFQLQNPDAKMMGTFCNMLNGTDGTVFCYGFIRLVRQEVDYWPAGDPELFSLRFNNGGISEYFL</sequence>
<dbReference type="AlphaFoldDB" id="A0A2I0WJ59"/>
<gene>
    <name evidence="1" type="ORF">MA16_Dca022743</name>
</gene>
<evidence type="ECO:0000313" key="1">
    <source>
        <dbReference type="EMBL" id="PKU75699.1"/>
    </source>
</evidence>
<proteinExistence type="predicted"/>
<reference evidence="1 2" key="1">
    <citation type="journal article" date="2016" name="Sci. Rep.">
        <title>The Dendrobium catenatum Lindl. genome sequence provides insights into polysaccharide synthase, floral development and adaptive evolution.</title>
        <authorList>
            <person name="Zhang G.Q."/>
            <person name="Xu Q."/>
            <person name="Bian C."/>
            <person name="Tsai W.C."/>
            <person name="Yeh C.M."/>
            <person name="Liu K.W."/>
            <person name="Yoshida K."/>
            <person name="Zhang L.S."/>
            <person name="Chang S.B."/>
            <person name="Chen F."/>
            <person name="Shi Y."/>
            <person name="Su Y.Y."/>
            <person name="Zhang Y.Q."/>
            <person name="Chen L.J."/>
            <person name="Yin Y."/>
            <person name="Lin M."/>
            <person name="Huang H."/>
            <person name="Deng H."/>
            <person name="Wang Z.W."/>
            <person name="Zhu S.L."/>
            <person name="Zhao X."/>
            <person name="Deng C."/>
            <person name="Niu S.C."/>
            <person name="Huang J."/>
            <person name="Wang M."/>
            <person name="Liu G.H."/>
            <person name="Yang H.J."/>
            <person name="Xiao X.J."/>
            <person name="Hsiao Y.Y."/>
            <person name="Wu W.L."/>
            <person name="Chen Y.Y."/>
            <person name="Mitsuda N."/>
            <person name="Ohme-Takagi M."/>
            <person name="Luo Y.B."/>
            <person name="Van de Peer Y."/>
            <person name="Liu Z.J."/>
        </authorList>
    </citation>
    <scope>NUCLEOTIDE SEQUENCE [LARGE SCALE GENOMIC DNA]</scope>
    <source>
        <tissue evidence="1">The whole plant</tissue>
    </source>
</reference>
<organism evidence="1 2">
    <name type="scientific">Dendrobium catenatum</name>
    <dbReference type="NCBI Taxonomy" id="906689"/>
    <lineage>
        <taxon>Eukaryota</taxon>
        <taxon>Viridiplantae</taxon>
        <taxon>Streptophyta</taxon>
        <taxon>Embryophyta</taxon>
        <taxon>Tracheophyta</taxon>
        <taxon>Spermatophyta</taxon>
        <taxon>Magnoliopsida</taxon>
        <taxon>Liliopsida</taxon>
        <taxon>Asparagales</taxon>
        <taxon>Orchidaceae</taxon>
        <taxon>Epidendroideae</taxon>
        <taxon>Malaxideae</taxon>
        <taxon>Dendrobiinae</taxon>
        <taxon>Dendrobium</taxon>
    </lineage>
</organism>
<dbReference type="EMBL" id="KZ502579">
    <property type="protein sequence ID" value="PKU75699.1"/>
    <property type="molecule type" value="Genomic_DNA"/>
</dbReference>
<protein>
    <submittedName>
        <fullName evidence="1">Uncharacterized protein</fullName>
    </submittedName>
</protein>
<name>A0A2I0WJ59_9ASPA</name>
<accession>A0A2I0WJ59</accession>
<keyword evidence="2" id="KW-1185">Reference proteome</keyword>